<dbReference type="InterPro" id="IPR039763">
    <property type="entry name" value="ARMT1"/>
</dbReference>
<dbReference type="GO" id="GO:0005634">
    <property type="term" value="C:nucleus"/>
    <property type="evidence" value="ECO:0007669"/>
    <property type="project" value="TreeGrafter"/>
</dbReference>
<comment type="catalytic activity">
    <reaction evidence="2 13">
        <text>beta-D-fructose 1-phosphate + H2O = D-fructose + phosphate</text>
        <dbReference type="Rhea" id="RHEA:35603"/>
        <dbReference type="ChEBI" id="CHEBI:15377"/>
        <dbReference type="ChEBI" id="CHEBI:37721"/>
        <dbReference type="ChEBI" id="CHEBI:43474"/>
        <dbReference type="ChEBI" id="CHEBI:138881"/>
    </reaction>
</comment>
<dbReference type="GO" id="GO:0006974">
    <property type="term" value="P:DNA damage response"/>
    <property type="evidence" value="ECO:0007669"/>
    <property type="project" value="TreeGrafter"/>
</dbReference>
<evidence type="ECO:0000256" key="14">
    <source>
        <dbReference type="SAM" id="MobiDB-lite"/>
    </source>
</evidence>
<dbReference type="GO" id="GO:0103026">
    <property type="term" value="F:fructose-1-phosphatase activity"/>
    <property type="evidence" value="ECO:0007669"/>
    <property type="project" value="RHEA"/>
</dbReference>
<evidence type="ECO:0000256" key="1">
    <source>
        <dbReference type="ARBA" id="ARBA00000807"/>
    </source>
</evidence>
<evidence type="ECO:0000313" key="17">
    <source>
        <dbReference type="WBParaSite" id="TMUE_3000010996.1"/>
    </source>
</evidence>
<organism evidence="16 17">
    <name type="scientific">Trichuris muris</name>
    <name type="common">Mouse whipworm</name>
    <dbReference type="NCBI Taxonomy" id="70415"/>
    <lineage>
        <taxon>Eukaryota</taxon>
        <taxon>Metazoa</taxon>
        <taxon>Ecdysozoa</taxon>
        <taxon>Nematoda</taxon>
        <taxon>Enoplea</taxon>
        <taxon>Dorylaimia</taxon>
        <taxon>Trichinellida</taxon>
        <taxon>Trichuridae</taxon>
        <taxon>Trichuris</taxon>
    </lineage>
</organism>
<feature type="region of interest" description="Disordered" evidence="14">
    <location>
        <begin position="1"/>
        <end position="30"/>
    </location>
</feature>
<keyword evidence="16" id="KW-1185">Reference proteome</keyword>
<evidence type="ECO:0000256" key="11">
    <source>
        <dbReference type="ARBA" id="ARBA00045980"/>
    </source>
</evidence>
<keyword evidence="6" id="KW-0808">Transferase</keyword>
<proteinExistence type="inferred from homology"/>
<evidence type="ECO:0000256" key="10">
    <source>
        <dbReference type="ARBA" id="ARBA00023211"/>
    </source>
</evidence>
<dbReference type="AlphaFoldDB" id="A0A5S6QUB2"/>
<dbReference type="PANTHER" id="PTHR12260:SF6">
    <property type="entry name" value="DAMAGE-CONTROL PHOSPHATASE ARMT1"/>
    <property type="match status" value="1"/>
</dbReference>
<evidence type="ECO:0000256" key="4">
    <source>
        <dbReference type="ARBA" id="ARBA00022596"/>
    </source>
</evidence>
<dbReference type="GO" id="GO:0046872">
    <property type="term" value="F:metal ion binding"/>
    <property type="evidence" value="ECO:0007669"/>
    <property type="project" value="UniProtKB-UniRule"/>
</dbReference>
<feature type="domain" description="Damage-control phosphatase ARMT1-like metal-binding" evidence="15">
    <location>
        <begin position="58"/>
        <end position="454"/>
    </location>
</feature>
<comment type="catalytic activity">
    <reaction evidence="1 13">
        <text>L-glutamyl-[protein] + S-adenosyl-L-methionine = [protein]-L-glutamate 5-O-methyl ester + S-adenosyl-L-homocysteine</text>
        <dbReference type="Rhea" id="RHEA:24452"/>
        <dbReference type="Rhea" id="RHEA-COMP:10208"/>
        <dbReference type="Rhea" id="RHEA-COMP:10311"/>
        <dbReference type="ChEBI" id="CHEBI:29973"/>
        <dbReference type="ChEBI" id="CHEBI:57856"/>
        <dbReference type="ChEBI" id="CHEBI:59789"/>
        <dbReference type="ChEBI" id="CHEBI:82795"/>
    </reaction>
</comment>
<evidence type="ECO:0000256" key="9">
    <source>
        <dbReference type="ARBA" id="ARBA00022801"/>
    </source>
</evidence>
<evidence type="ECO:0000256" key="3">
    <source>
        <dbReference type="ARBA" id="ARBA00009519"/>
    </source>
</evidence>
<dbReference type="EC" id="2.1.1.-" evidence="13"/>
<dbReference type="PANTHER" id="PTHR12260">
    <property type="entry name" value="DAMAGE-CONTROL PHOSPHATASE ARMT1"/>
    <property type="match status" value="1"/>
</dbReference>
<evidence type="ECO:0000256" key="6">
    <source>
        <dbReference type="ARBA" id="ARBA00022679"/>
    </source>
</evidence>
<evidence type="ECO:0000259" key="15">
    <source>
        <dbReference type="Pfam" id="PF01937"/>
    </source>
</evidence>
<evidence type="ECO:0000256" key="2">
    <source>
        <dbReference type="ARBA" id="ARBA00001326"/>
    </source>
</evidence>
<feature type="compositionally biased region" description="Basic and acidic residues" evidence="14">
    <location>
        <begin position="1"/>
        <end position="16"/>
    </location>
</feature>
<dbReference type="GO" id="GO:0032259">
    <property type="term" value="P:methylation"/>
    <property type="evidence" value="ECO:0007669"/>
    <property type="project" value="UniProtKB-KW"/>
</dbReference>
<evidence type="ECO:0000256" key="12">
    <source>
        <dbReference type="ARBA" id="ARBA00048809"/>
    </source>
</evidence>
<comment type="domain">
    <text evidence="13">Subfamily III proteins have a conserved RTxK motif about 40-50 residues from the C-terminus; the threonine may be replaced by serine or cysteine.</text>
</comment>
<reference evidence="17" key="1">
    <citation type="submission" date="2019-12" db="UniProtKB">
        <authorList>
            <consortium name="WormBaseParasite"/>
        </authorList>
    </citation>
    <scope>IDENTIFICATION</scope>
</reference>
<evidence type="ECO:0000256" key="13">
    <source>
        <dbReference type="RuleBase" id="RU367030"/>
    </source>
</evidence>
<evidence type="ECO:0000256" key="8">
    <source>
        <dbReference type="ARBA" id="ARBA00022723"/>
    </source>
</evidence>
<comment type="similarity">
    <text evidence="3 13">Belongs to the damage-control phosphatase family. Sugar phosphate phosphatase III subfamily.</text>
</comment>
<keyword evidence="4" id="KW-0533">Nickel</keyword>
<name>A0A5S6QUB2_TRIMR</name>
<keyword evidence="8 13" id="KW-0479">Metal-binding</keyword>
<dbReference type="Gene3D" id="1.20.930.60">
    <property type="match status" value="1"/>
</dbReference>
<keyword evidence="9 13" id="KW-0378">Hydrolase</keyword>
<evidence type="ECO:0000256" key="5">
    <source>
        <dbReference type="ARBA" id="ARBA00022603"/>
    </source>
</evidence>
<sequence>MRGRAENQSDDQKQRELATPSTPQFGLMGRADDVDQPLATTVGVPLCAKFKSSFAYATVKNRLPVILTKVIDTVHRHRYSLISKYGQEAGEDVKRVIGQLSEMRYRLTTDKALTLINSSLPDCQLWNKSLEEYKATVGTEATWFSCPWLLCETYFYRKVNEVLENSVYMKSWDPFAYQKEQGFVSALPTISVLANLTVKMHEQFSKVDDLNEARADLWDIAQICLWGNRCDLSLSDGEQVKSDHFSDLQSLAKLSAFIVVNHFDELFKLLREIRDKTTSFPTTHLDIVLDNAGLELFGDLCFADALLELKVVGKVRFHAKALPYYVSDTAAVDFSWAVEMLRSSSNSTLSALGHKWAHRLEDGSFELKEHLFWTTPYAYHRMNSVAPDLYRDLTTAKLIVFKGDLNYRKLLADINVESTSSFSDALQGFAPSSLLALRTIKGDLIAGLAPGQMELITKVNSRWMLTGEYAVVQFHRVQ</sequence>
<dbReference type="InterPro" id="IPR036075">
    <property type="entry name" value="ARMT-1-like_metal-bd_sf"/>
</dbReference>
<evidence type="ECO:0000256" key="7">
    <source>
        <dbReference type="ARBA" id="ARBA00022691"/>
    </source>
</evidence>
<evidence type="ECO:0000313" key="16">
    <source>
        <dbReference type="Proteomes" id="UP000046395"/>
    </source>
</evidence>
<dbReference type="Pfam" id="PF01937">
    <property type="entry name" value="ARMT1-like_dom"/>
    <property type="match status" value="1"/>
</dbReference>
<dbReference type="EC" id="3.1.3.-" evidence="13"/>
<dbReference type="STRING" id="70415.A0A5S6QUB2"/>
<dbReference type="GO" id="GO:0097023">
    <property type="term" value="F:fructose 6-phosphate aldolase activity"/>
    <property type="evidence" value="ECO:0007669"/>
    <property type="project" value="RHEA"/>
</dbReference>
<dbReference type="WBParaSite" id="TMUE_3000010996.1">
    <property type="protein sequence ID" value="TMUE_3000010996.1"/>
    <property type="gene ID" value="WBGene00285014"/>
</dbReference>
<keyword evidence="5 13" id="KW-0489">Methyltransferase</keyword>
<protein>
    <recommendedName>
        <fullName evidence="13">Sugar phosphate phosphatase</fullName>
        <ecNumber evidence="13">2.1.1.-</ecNumber>
        <ecNumber evidence="13">3.1.3.-</ecNumber>
    </recommendedName>
</protein>
<dbReference type="InterPro" id="IPR002791">
    <property type="entry name" value="ARMT1-like_metal-bd"/>
</dbReference>
<comment type="function">
    <text evidence="11 13">Metal-dependent phosphatase that shows phosphatase activity against several substrates, including fructose-1-phosphate and fructose-6-phosphate. Its preference for fructose-1-phosphate, a strong glycating agent that causes DNA damage rather than a canonical yeast metabolite, suggests a damage-control function in hexose phosphate metabolism. Has also been shown to have O-methyltransferase activity that methylates glutamate residues of target proteins to form gamma-glutamyl methyl ester residues. Possibly methylates PCNA, suggesting it is involved in the DNA damage response.</text>
</comment>
<dbReference type="Gene3D" id="3.40.50.10880">
    <property type="entry name" value="Uncharacterised protein PF01937, DUF89, domain 3"/>
    <property type="match status" value="1"/>
</dbReference>
<keyword evidence="7" id="KW-0949">S-adenosyl-L-methionine</keyword>
<dbReference type="SUPFAM" id="SSF111321">
    <property type="entry name" value="AF1104-like"/>
    <property type="match status" value="1"/>
</dbReference>
<comment type="catalytic activity">
    <reaction evidence="12 13">
        <text>beta-D-fructose 6-phosphate = dihydroxyacetone + D-glyceraldehyde 3-phosphate</text>
        <dbReference type="Rhea" id="RHEA:28002"/>
        <dbReference type="ChEBI" id="CHEBI:16016"/>
        <dbReference type="ChEBI" id="CHEBI:57634"/>
        <dbReference type="ChEBI" id="CHEBI:59776"/>
    </reaction>
</comment>
<accession>A0A5S6QUB2</accession>
<keyword evidence="10 13" id="KW-0464">Manganese</keyword>
<comment type="cofactor">
    <cofactor evidence="13">
        <name>Mn(2+)</name>
        <dbReference type="ChEBI" id="CHEBI:29035"/>
    </cofactor>
    <cofactor evidence="13">
        <name>Ni(2+)</name>
        <dbReference type="ChEBI" id="CHEBI:49786"/>
    </cofactor>
</comment>
<dbReference type="FunFam" id="3.40.50.10880:FF:000002">
    <property type="entry name" value="Acidic residue methyltransferase 1"/>
    <property type="match status" value="1"/>
</dbReference>
<dbReference type="Proteomes" id="UP000046395">
    <property type="component" value="Unassembled WGS sequence"/>
</dbReference>
<dbReference type="GO" id="GO:0008983">
    <property type="term" value="F:protein-glutamate O-methyltransferase activity"/>
    <property type="evidence" value="ECO:0007669"/>
    <property type="project" value="RHEA"/>
</dbReference>